<organism evidence="3 4">
    <name type="scientific">Halopiger aswanensis</name>
    <dbReference type="NCBI Taxonomy" id="148449"/>
    <lineage>
        <taxon>Archaea</taxon>
        <taxon>Methanobacteriati</taxon>
        <taxon>Methanobacteriota</taxon>
        <taxon>Stenosarchaea group</taxon>
        <taxon>Halobacteria</taxon>
        <taxon>Halobacteriales</taxon>
        <taxon>Natrialbaceae</taxon>
        <taxon>Halopiger</taxon>
    </lineage>
</organism>
<dbReference type="Proteomes" id="UP000283805">
    <property type="component" value="Unassembled WGS sequence"/>
</dbReference>
<name>A0A3R7HVQ9_9EURY</name>
<evidence type="ECO:0000313" key="4">
    <source>
        <dbReference type="Proteomes" id="UP000283805"/>
    </source>
</evidence>
<dbReference type="GO" id="GO:0006355">
    <property type="term" value="P:regulation of DNA-templated transcription"/>
    <property type="evidence" value="ECO:0007669"/>
    <property type="project" value="InterPro"/>
</dbReference>
<dbReference type="InterPro" id="IPR010985">
    <property type="entry name" value="Ribbon_hlx_hlx"/>
</dbReference>
<dbReference type="CDD" id="cd22231">
    <property type="entry name" value="RHH_NikR_HicB-like"/>
    <property type="match status" value="1"/>
</dbReference>
<sequence>MTRRSPSDAGTADGSHSRLENGRTLNRITFRATDEQLAALESLVEADVYHSRSAAIRAGIQQLLESQGSPDRNRDRS</sequence>
<dbReference type="OrthoDB" id="177176at2157"/>
<dbReference type="EMBL" id="RAPO01000004">
    <property type="protein sequence ID" value="RKD89079.1"/>
    <property type="molecule type" value="Genomic_DNA"/>
</dbReference>
<comment type="caution">
    <text evidence="3">The sequence shown here is derived from an EMBL/GenBank/DDBJ whole genome shotgun (WGS) entry which is preliminary data.</text>
</comment>
<dbReference type="RefSeq" id="WP_120246234.1">
    <property type="nucleotide sequence ID" value="NZ_RAPO01000004.1"/>
</dbReference>
<evidence type="ECO:0000259" key="2">
    <source>
        <dbReference type="Pfam" id="PF01402"/>
    </source>
</evidence>
<gene>
    <name evidence="3" type="ORF">ATJ93_3902</name>
</gene>
<feature type="region of interest" description="Disordered" evidence="1">
    <location>
        <begin position="1"/>
        <end position="24"/>
    </location>
</feature>
<dbReference type="Gene3D" id="1.10.1220.10">
    <property type="entry name" value="Met repressor-like"/>
    <property type="match status" value="1"/>
</dbReference>
<protein>
    <submittedName>
        <fullName evidence="3">Ribbon-helix-helix CopG family protein</fullName>
    </submittedName>
</protein>
<evidence type="ECO:0000256" key="1">
    <source>
        <dbReference type="SAM" id="MobiDB-lite"/>
    </source>
</evidence>
<dbReference type="AlphaFoldDB" id="A0A3R7HVQ9"/>
<feature type="domain" description="Ribbon-helix-helix protein CopG" evidence="2">
    <location>
        <begin position="27"/>
        <end position="65"/>
    </location>
</feature>
<reference evidence="3 4" key="1">
    <citation type="submission" date="2018-09" db="EMBL/GenBank/DDBJ databases">
        <title>Genomic Encyclopedia of Archaeal and Bacterial Type Strains, Phase II (KMG-II): from individual species to whole genera.</title>
        <authorList>
            <person name="Goeker M."/>
        </authorList>
    </citation>
    <scope>NUCLEOTIDE SEQUENCE [LARGE SCALE GENOMIC DNA]</scope>
    <source>
        <strain evidence="3 4">DSM 13151</strain>
    </source>
</reference>
<dbReference type="InterPro" id="IPR002145">
    <property type="entry name" value="CopG"/>
</dbReference>
<evidence type="ECO:0000313" key="3">
    <source>
        <dbReference type="EMBL" id="RKD89079.1"/>
    </source>
</evidence>
<dbReference type="InterPro" id="IPR013321">
    <property type="entry name" value="Arc_rbn_hlx_hlx"/>
</dbReference>
<keyword evidence="4" id="KW-1185">Reference proteome</keyword>
<proteinExistence type="predicted"/>
<dbReference type="SUPFAM" id="SSF47598">
    <property type="entry name" value="Ribbon-helix-helix"/>
    <property type="match status" value="1"/>
</dbReference>
<dbReference type="Pfam" id="PF01402">
    <property type="entry name" value="RHH_1"/>
    <property type="match status" value="1"/>
</dbReference>
<accession>A0A3R7HVQ9</accession>